<keyword evidence="3" id="KW-1185">Reference proteome</keyword>
<dbReference type="Proteomes" id="UP000243887">
    <property type="component" value="Unassembled WGS sequence"/>
</dbReference>
<accession>A0A1I3KWB0</accession>
<dbReference type="AlphaFoldDB" id="A0A1I3KWB0"/>
<evidence type="ECO:0000256" key="1">
    <source>
        <dbReference type="SAM" id="Phobius"/>
    </source>
</evidence>
<reference evidence="3" key="1">
    <citation type="submission" date="2016-10" db="EMBL/GenBank/DDBJ databases">
        <authorList>
            <person name="Varghese N."/>
            <person name="Submissions S."/>
        </authorList>
    </citation>
    <scope>NUCLEOTIDE SEQUENCE [LARGE SCALE GENOMIC DNA]</scope>
    <source>
        <strain evidence="3">DSM 26542</strain>
    </source>
</reference>
<protein>
    <submittedName>
        <fullName evidence="2">Uncharacterized protein</fullName>
    </submittedName>
</protein>
<evidence type="ECO:0000313" key="2">
    <source>
        <dbReference type="EMBL" id="SFI76783.1"/>
    </source>
</evidence>
<feature type="transmembrane region" description="Helical" evidence="1">
    <location>
        <begin position="17"/>
        <end position="38"/>
    </location>
</feature>
<name>A0A1I3KWB0_9FLAO</name>
<keyword evidence="1" id="KW-0472">Membrane</keyword>
<keyword evidence="1" id="KW-0812">Transmembrane</keyword>
<sequence>MKLFLNFLSPLSFWEKIALLLIVIALISLLVDFLLKIVKTKKNSKMLRKYLELKNEKWDVLVKILTDDKELDGLYVSNKLQMDLSNFDARYRDLIYHELLVVKSVKDINTTNYKTVLDLLRHKK</sequence>
<evidence type="ECO:0000313" key="3">
    <source>
        <dbReference type="Proteomes" id="UP000243887"/>
    </source>
</evidence>
<dbReference type="EMBL" id="FORU01000001">
    <property type="protein sequence ID" value="SFI76783.1"/>
    <property type="molecule type" value="Genomic_DNA"/>
</dbReference>
<organism evidence="2 3">
    <name type="scientific">Myroides guanonis</name>
    <dbReference type="NCBI Taxonomy" id="1150112"/>
    <lineage>
        <taxon>Bacteria</taxon>
        <taxon>Pseudomonadati</taxon>
        <taxon>Bacteroidota</taxon>
        <taxon>Flavobacteriia</taxon>
        <taxon>Flavobacteriales</taxon>
        <taxon>Flavobacteriaceae</taxon>
        <taxon>Myroides</taxon>
    </lineage>
</organism>
<gene>
    <name evidence="2" type="ORF">SAMN04487893_10187</name>
</gene>
<proteinExistence type="predicted"/>
<keyword evidence="1" id="KW-1133">Transmembrane helix</keyword>